<keyword evidence="1" id="KW-0732">Signal</keyword>
<keyword evidence="3" id="KW-1185">Reference proteome</keyword>
<evidence type="ECO:0000313" key="3">
    <source>
        <dbReference type="Proteomes" id="UP001500620"/>
    </source>
</evidence>
<evidence type="ECO:0000313" key="2">
    <source>
        <dbReference type="EMBL" id="GAA4249203.1"/>
    </source>
</evidence>
<name>A0ABP8D7C5_9ACTN</name>
<comment type="caution">
    <text evidence="2">The sequence shown here is derived from an EMBL/GenBank/DDBJ whole genome shotgun (WGS) entry which is preliminary data.</text>
</comment>
<gene>
    <name evidence="2" type="ORF">GCM10022255_032260</name>
</gene>
<feature type="signal peptide" evidence="1">
    <location>
        <begin position="1"/>
        <end position="20"/>
    </location>
</feature>
<proteinExistence type="predicted"/>
<dbReference type="PROSITE" id="PS51257">
    <property type="entry name" value="PROKAR_LIPOPROTEIN"/>
    <property type="match status" value="1"/>
</dbReference>
<accession>A0ABP8D7C5</accession>
<dbReference type="Proteomes" id="UP001500620">
    <property type="component" value="Unassembled WGS sequence"/>
</dbReference>
<evidence type="ECO:0008006" key="4">
    <source>
        <dbReference type="Google" id="ProtNLM"/>
    </source>
</evidence>
<dbReference type="EMBL" id="BAABAT010000007">
    <property type="protein sequence ID" value="GAA4249203.1"/>
    <property type="molecule type" value="Genomic_DNA"/>
</dbReference>
<protein>
    <recommendedName>
        <fullName evidence="4">Secreted protein</fullName>
    </recommendedName>
</protein>
<organism evidence="2 3">
    <name type="scientific">Dactylosporangium darangshiense</name>
    <dbReference type="NCBI Taxonomy" id="579108"/>
    <lineage>
        <taxon>Bacteria</taxon>
        <taxon>Bacillati</taxon>
        <taxon>Actinomycetota</taxon>
        <taxon>Actinomycetes</taxon>
        <taxon>Micromonosporales</taxon>
        <taxon>Micromonosporaceae</taxon>
        <taxon>Dactylosporangium</taxon>
    </lineage>
</organism>
<feature type="chain" id="PRO_5045788959" description="Secreted protein" evidence="1">
    <location>
        <begin position="21"/>
        <end position="324"/>
    </location>
</feature>
<sequence>MLRRTAAIAAAALVLLTACARPADVGGPGIASDAPLTPVEIHDAWTSCKEVIADPLRAPGDLPLGLERLPADFAPAEVVVCSIGSQQRADGAEEQVWAERRGDKVEALTAALRLPDVPRTDQPCTADLPGVPWFAVIDKAGRWLRPGVAADACGKLRLEVRRAVDELQLRTVATTVLGETKSAAAAKAGCEQRWSDMVGAVMASPPTPPAGRPFDPPQGQMRLCVYTVAPEEQGSGKPAGNFERGGPLPAATWASLRAAMLPAGPVVPCTAHASRFALFRPVDERGGEVYLELDGCHRMLFSAPSGETLRQGTQALADQVAKAL</sequence>
<reference evidence="3" key="1">
    <citation type="journal article" date="2019" name="Int. J. Syst. Evol. Microbiol.">
        <title>The Global Catalogue of Microorganisms (GCM) 10K type strain sequencing project: providing services to taxonomists for standard genome sequencing and annotation.</title>
        <authorList>
            <consortium name="The Broad Institute Genomics Platform"/>
            <consortium name="The Broad Institute Genome Sequencing Center for Infectious Disease"/>
            <person name="Wu L."/>
            <person name="Ma J."/>
        </authorList>
    </citation>
    <scope>NUCLEOTIDE SEQUENCE [LARGE SCALE GENOMIC DNA]</scope>
    <source>
        <strain evidence="3">JCM 17441</strain>
    </source>
</reference>
<dbReference type="RefSeq" id="WP_345127502.1">
    <property type="nucleotide sequence ID" value="NZ_BAABAT010000007.1"/>
</dbReference>
<evidence type="ECO:0000256" key="1">
    <source>
        <dbReference type="SAM" id="SignalP"/>
    </source>
</evidence>